<name>A0A1G7JHL6_9FIRM</name>
<evidence type="ECO:0000313" key="3">
    <source>
        <dbReference type="EMBL" id="SDF24396.1"/>
    </source>
</evidence>
<organism evidence="3 4">
    <name type="scientific">Sporolituus thermophilus DSM 23256</name>
    <dbReference type="NCBI Taxonomy" id="1123285"/>
    <lineage>
        <taxon>Bacteria</taxon>
        <taxon>Bacillati</taxon>
        <taxon>Bacillota</taxon>
        <taxon>Negativicutes</taxon>
        <taxon>Selenomonadales</taxon>
        <taxon>Sporomusaceae</taxon>
        <taxon>Sporolituus</taxon>
    </lineage>
</organism>
<reference evidence="4" key="1">
    <citation type="submission" date="2016-10" db="EMBL/GenBank/DDBJ databases">
        <authorList>
            <person name="Varghese N."/>
            <person name="Submissions S."/>
        </authorList>
    </citation>
    <scope>NUCLEOTIDE SEQUENCE [LARGE SCALE GENOMIC DNA]</scope>
    <source>
        <strain evidence="4">DSM 23256</strain>
    </source>
</reference>
<proteinExistence type="predicted"/>
<dbReference type="SUPFAM" id="SSF158791">
    <property type="entry name" value="MgtE N-terminal domain-like"/>
    <property type="match status" value="1"/>
</dbReference>
<evidence type="ECO:0000256" key="1">
    <source>
        <dbReference type="PROSITE-ProRule" id="PRU00703"/>
    </source>
</evidence>
<dbReference type="Gene3D" id="3.10.580.10">
    <property type="entry name" value="CBS-domain"/>
    <property type="match status" value="1"/>
</dbReference>
<accession>A0A1G7JHL6</accession>
<dbReference type="PANTHER" id="PTHR43773:SF1">
    <property type="entry name" value="MAGNESIUM TRANSPORTER MGTE"/>
    <property type="match status" value="1"/>
</dbReference>
<keyword evidence="4" id="KW-1185">Reference proteome</keyword>
<dbReference type="SMART" id="SM00116">
    <property type="entry name" value="CBS"/>
    <property type="match status" value="2"/>
</dbReference>
<feature type="domain" description="CBS" evidence="2">
    <location>
        <begin position="379"/>
        <end position="437"/>
    </location>
</feature>
<dbReference type="Gene3D" id="1.25.60.10">
    <property type="entry name" value="MgtE N-terminal domain-like"/>
    <property type="match status" value="1"/>
</dbReference>
<dbReference type="PANTHER" id="PTHR43773">
    <property type="entry name" value="MAGNESIUM TRANSPORTER MGTE"/>
    <property type="match status" value="1"/>
</dbReference>
<dbReference type="InterPro" id="IPR000644">
    <property type="entry name" value="CBS_dom"/>
</dbReference>
<evidence type="ECO:0000259" key="2">
    <source>
        <dbReference type="PROSITE" id="PS51371"/>
    </source>
</evidence>
<dbReference type="InterPro" id="IPR038076">
    <property type="entry name" value="MgtE_N_sf"/>
</dbReference>
<dbReference type="OrthoDB" id="9790355at2"/>
<dbReference type="STRING" id="1123285.SAMN05660235_00911"/>
<dbReference type="AlphaFoldDB" id="A0A1G7JHL6"/>
<dbReference type="CDD" id="cd04606">
    <property type="entry name" value="CBS_pair_Mg_transporter"/>
    <property type="match status" value="1"/>
</dbReference>
<dbReference type="InterPro" id="IPR046342">
    <property type="entry name" value="CBS_dom_sf"/>
</dbReference>
<gene>
    <name evidence="3" type="ORF">SAMN05660235_00911</name>
</gene>
<dbReference type="InterPro" id="IPR006669">
    <property type="entry name" value="MgtE_transporter"/>
</dbReference>
<keyword evidence="1" id="KW-0129">CBS domain</keyword>
<dbReference type="Pfam" id="PF00571">
    <property type="entry name" value="CBS"/>
    <property type="match status" value="2"/>
</dbReference>
<feature type="domain" description="CBS" evidence="2">
    <location>
        <begin position="315"/>
        <end position="377"/>
    </location>
</feature>
<evidence type="ECO:0000313" key="4">
    <source>
        <dbReference type="Proteomes" id="UP000243333"/>
    </source>
</evidence>
<dbReference type="SMART" id="SM00924">
    <property type="entry name" value="MgtE_N"/>
    <property type="match status" value="1"/>
</dbReference>
<sequence>MKVFYVLSAMSKYGESGVIAVTLAFTEVFVSELIGKLVIDKIGNRVGKVADILILPHASFPRVCGIEVMRPGGSVVVADNHIALLNKQIVSLDVLREDISNNPLPAGAIYLRRDLMDRQIVDINGAKVERINDLKLSQIHQEYRLLAVDIGVRGLVRRLGVERIFTSLARLFQKEIPEKLISWDYVEFITADLSSVKLSVSRRKLAELHPYDIAQIVSKLSAQDRTAIFQTFDNETAAETLVEMEADVQAAILEGMSKDRAADILEIMASDDAADVLNELPAEKAEEILQLMEDEDAAEVKELRNYDENEAGSLMTTEYIALSEQLTADETISKLRELAPEAETIYYIYVVDDEEHLTGVLSLRELIIARPETQLRSIMHSKIMAVQDTAPVEDAIGIIRKYDLLAVPVVANNGKLVGIITVDDVIDAVLPQRRRKLLKFA</sequence>
<protein>
    <submittedName>
        <fullName evidence="3">Mg2+ transporter (MgtE)</fullName>
    </submittedName>
</protein>
<dbReference type="InterPro" id="IPR006668">
    <property type="entry name" value="Mg_transptr_MgtE_intracell_dom"/>
</dbReference>
<dbReference type="PROSITE" id="PS51371">
    <property type="entry name" value="CBS"/>
    <property type="match status" value="2"/>
</dbReference>
<dbReference type="Pfam" id="PF03448">
    <property type="entry name" value="MgtE_N"/>
    <property type="match status" value="1"/>
</dbReference>
<dbReference type="GO" id="GO:0016020">
    <property type="term" value="C:membrane"/>
    <property type="evidence" value="ECO:0007669"/>
    <property type="project" value="InterPro"/>
</dbReference>
<dbReference type="SUPFAM" id="SSF54631">
    <property type="entry name" value="CBS-domain pair"/>
    <property type="match status" value="1"/>
</dbReference>
<dbReference type="Proteomes" id="UP000243333">
    <property type="component" value="Unassembled WGS sequence"/>
</dbReference>
<dbReference type="EMBL" id="FNBU01000005">
    <property type="protein sequence ID" value="SDF24396.1"/>
    <property type="molecule type" value="Genomic_DNA"/>
</dbReference>
<dbReference type="GO" id="GO:0015095">
    <property type="term" value="F:magnesium ion transmembrane transporter activity"/>
    <property type="evidence" value="ECO:0007669"/>
    <property type="project" value="InterPro"/>
</dbReference>